<accession>A0AAN4W695</accession>
<gene>
    <name evidence="1" type="ORF">PEDI_54470</name>
</gene>
<dbReference type="EMBL" id="BQKE01000008">
    <property type="protein sequence ID" value="GJM64895.1"/>
    <property type="molecule type" value="Genomic_DNA"/>
</dbReference>
<dbReference type="Proteomes" id="UP001310022">
    <property type="component" value="Unassembled WGS sequence"/>
</dbReference>
<evidence type="ECO:0000313" key="1">
    <source>
        <dbReference type="EMBL" id="GJM64895.1"/>
    </source>
</evidence>
<evidence type="ECO:0000313" key="2">
    <source>
        <dbReference type="Proteomes" id="UP001310022"/>
    </source>
</evidence>
<proteinExistence type="predicted"/>
<sequence length="94" mass="10428">MNELFLREEGYELAYDTEVSLENVISFTVENTGEVTAMWGEKGSESIPVYPKSGRVFQSSSSIPFQGVRSLKFLGDAAGKKQITIVMIRVKSNC</sequence>
<name>A0AAN4W695_9BACT</name>
<dbReference type="RefSeq" id="WP_338239946.1">
    <property type="nucleotide sequence ID" value="NZ_BQKE01000008.1"/>
</dbReference>
<reference evidence="1 2" key="1">
    <citation type="submission" date="2021-12" db="EMBL/GenBank/DDBJ databases">
        <title>Genome sequencing of bacteria with rrn-lacking chromosome and rrn-plasmid.</title>
        <authorList>
            <person name="Anda M."/>
            <person name="Iwasaki W."/>
        </authorList>
    </citation>
    <scope>NUCLEOTIDE SEQUENCE [LARGE SCALE GENOMIC DNA]</scope>
    <source>
        <strain evidence="1 2">NBRC 15940</strain>
    </source>
</reference>
<organism evidence="1 2">
    <name type="scientific">Persicobacter diffluens</name>
    <dbReference type="NCBI Taxonomy" id="981"/>
    <lineage>
        <taxon>Bacteria</taxon>
        <taxon>Pseudomonadati</taxon>
        <taxon>Bacteroidota</taxon>
        <taxon>Cytophagia</taxon>
        <taxon>Cytophagales</taxon>
        <taxon>Persicobacteraceae</taxon>
        <taxon>Persicobacter</taxon>
    </lineage>
</organism>
<protein>
    <submittedName>
        <fullName evidence="1">Uncharacterized protein</fullName>
    </submittedName>
</protein>
<dbReference type="AlphaFoldDB" id="A0AAN4W695"/>
<comment type="caution">
    <text evidence="1">The sequence shown here is derived from an EMBL/GenBank/DDBJ whole genome shotgun (WGS) entry which is preliminary data.</text>
</comment>
<keyword evidence="2" id="KW-1185">Reference proteome</keyword>